<dbReference type="PANTHER" id="PTHR33941:SF11">
    <property type="entry name" value="BACTERIAL MICROCOMPARTMENT SHELL PROTEIN PDUJ"/>
    <property type="match status" value="1"/>
</dbReference>
<evidence type="ECO:0000313" key="6">
    <source>
        <dbReference type="Proteomes" id="UP000183649"/>
    </source>
</evidence>
<dbReference type="InterPro" id="IPR020808">
    <property type="entry name" value="Bact_microcomp_CS"/>
</dbReference>
<evidence type="ECO:0000256" key="3">
    <source>
        <dbReference type="ARBA" id="ARBA00024446"/>
    </source>
</evidence>
<name>A0A0K6HT11_9BURK</name>
<dbReference type="RefSeq" id="WP_141655708.1">
    <property type="nucleotide sequence ID" value="NZ_CYHF01000001.1"/>
</dbReference>
<evidence type="ECO:0000313" key="5">
    <source>
        <dbReference type="EMBL" id="CUA93918.1"/>
    </source>
</evidence>
<evidence type="ECO:0000259" key="4">
    <source>
        <dbReference type="PROSITE" id="PS51930"/>
    </source>
</evidence>
<dbReference type="InterPro" id="IPR050575">
    <property type="entry name" value="BMC_shell"/>
</dbReference>
<dbReference type="InterPro" id="IPR037233">
    <property type="entry name" value="CcmK-like_sf"/>
</dbReference>
<evidence type="ECO:0000256" key="1">
    <source>
        <dbReference type="ARBA" id="ARBA00023780"/>
    </source>
</evidence>
<gene>
    <name evidence="5" type="ORF">Ga0061069_101413</name>
</gene>
<proteinExistence type="inferred from homology"/>
<dbReference type="InterPro" id="IPR044872">
    <property type="entry name" value="CcmK/CsoS1_BMC"/>
</dbReference>
<feature type="non-terminal residue" evidence="5">
    <location>
        <position position="46"/>
    </location>
</feature>
<reference evidence="6" key="1">
    <citation type="submission" date="2015-08" db="EMBL/GenBank/DDBJ databases">
        <authorList>
            <person name="Varghese N."/>
        </authorList>
    </citation>
    <scope>NUCLEOTIDE SEQUENCE [LARGE SCALE GENOMIC DNA]</scope>
    <source>
        <strain evidence="6">DSM 18181</strain>
    </source>
</reference>
<dbReference type="InterPro" id="IPR000249">
    <property type="entry name" value="BMC_dom"/>
</dbReference>
<protein>
    <submittedName>
        <fullName evidence="5">BMC domain</fullName>
    </submittedName>
</protein>
<accession>A0A0K6HT11</accession>
<dbReference type="Proteomes" id="UP000183649">
    <property type="component" value="Unassembled WGS sequence"/>
</dbReference>
<dbReference type="Pfam" id="PF00936">
    <property type="entry name" value="BMC"/>
    <property type="match status" value="1"/>
</dbReference>
<dbReference type="PROSITE" id="PS01139">
    <property type="entry name" value="BMC_1"/>
    <property type="match status" value="1"/>
</dbReference>
<dbReference type="OrthoDB" id="9812608at2"/>
<dbReference type="SUPFAM" id="SSF143414">
    <property type="entry name" value="CcmK-like"/>
    <property type="match status" value="1"/>
</dbReference>
<sequence length="46" mass="4824">MAERMGIALGMIETRGLVPAIEAADAMCKAAEVRLIGRQFVGGGYV</sequence>
<organism evidence="5 6">
    <name type="scientific">Thiomonas bhubaneswarensis</name>
    <dbReference type="NCBI Taxonomy" id="339866"/>
    <lineage>
        <taxon>Bacteria</taxon>
        <taxon>Pseudomonadati</taxon>
        <taxon>Pseudomonadota</taxon>
        <taxon>Betaproteobacteria</taxon>
        <taxon>Burkholderiales</taxon>
        <taxon>Thiomonas</taxon>
    </lineage>
</organism>
<dbReference type="PANTHER" id="PTHR33941">
    <property type="entry name" value="PROPANEDIOL UTILIZATION PROTEIN PDUA"/>
    <property type="match status" value="1"/>
</dbReference>
<comment type="subcellular location">
    <subcellularLocation>
        <location evidence="2">Bacterial microcompartment</location>
    </subcellularLocation>
</comment>
<dbReference type="AlphaFoldDB" id="A0A0K6HT11"/>
<comment type="similarity">
    <text evidence="1">Belongs to the bacterial microcompartments protein family. CsoS1 subfamily.</text>
</comment>
<dbReference type="PROSITE" id="PS51930">
    <property type="entry name" value="BMC_2"/>
    <property type="match status" value="1"/>
</dbReference>
<evidence type="ECO:0000256" key="2">
    <source>
        <dbReference type="ARBA" id="ARBA00024322"/>
    </source>
</evidence>
<feature type="domain" description="BMC" evidence="4">
    <location>
        <begin position="8"/>
        <end position="46"/>
    </location>
</feature>
<dbReference type="GO" id="GO:0031469">
    <property type="term" value="C:bacterial microcompartment"/>
    <property type="evidence" value="ECO:0007669"/>
    <property type="project" value="UniProtKB-SubCell"/>
</dbReference>
<keyword evidence="6" id="KW-1185">Reference proteome</keyword>
<keyword evidence="3" id="KW-1283">Bacterial microcompartment</keyword>
<dbReference type="Gene3D" id="3.30.70.1710">
    <property type="match status" value="1"/>
</dbReference>
<dbReference type="EMBL" id="CYHF01000001">
    <property type="protein sequence ID" value="CUA93918.1"/>
    <property type="molecule type" value="Genomic_DNA"/>
</dbReference>